<name>A0A835H8U0_9MAGN</name>
<dbReference type="InterPro" id="IPR005174">
    <property type="entry name" value="KIB1-4_b-propeller"/>
</dbReference>
<dbReference type="Pfam" id="PF03478">
    <property type="entry name" value="Beta-prop_KIB1-4"/>
    <property type="match status" value="1"/>
</dbReference>
<dbReference type="AlphaFoldDB" id="A0A835H8U0"/>
<comment type="caution">
    <text evidence="2">The sequence shown here is derived from an EMBL/GenBank/DDBJ whole genome shotgun (WGS) entry which is preliminary data.</text>
</comment>
<sequence length="215" mass="24955">MKTVDLPMLETNETRIVKATFSVCSDYPNCVVVVIRYGYPSYQSLSVNVWKNGDAMWNRFKARFDHSLTCVFNVWLCDNQLYYFSKNGAIVAFDTDLSFRRGNVPNKKIHLSHLMTECSNDLFAVSLESSDEFSVFRFEPVTMEWIAFDAKNLVCFDNLYNYKIGFMVKDNWYKDRLLTYALGKHCEIKMKGGSVVVSGREHKSLKDVTTWVNVY</sequence>
<dbReference type="Proteomes" id="UP000631114">
    <property type="component" value="Unassembled WGS sequence"/>
</dbReference>
<evidence type="ECO:0000313" key="3">
    <source>
        <dbReference type="Proteomes" id="UP000631114"/>
    </source>
</evidence>
<reference evidence="2 3" key="1">
    <citation type="submission" date="2020-10" db="EMBL/GenBank/DDBJ databases">
        <title>The Coptis chinensis genome and diversification of protoberbering-type alkaloids.</title>
        <authorList>
            <person name="Wang B."/>
            <person name="Shu S."/>
            <person name="Song C."/>
            <person name="Liu Y."/>
        </authorList>
    </citation>
    <scope>NUCLEOTIDE SEQUENCE [LARGE SCALE GENOMIC DNA]</scope>
    <source>
        <strain evidence="2">HL-2020</strain>
        <tissue evidence="2">Leaf</tissue>
    </source>
</reference>
<accession>A0A835H8U0</accession>
<evidence type="ECO:0000259" key="1">
    <source>
        <dbReference type="Pfam" id="PF03478"/>
    </source>
</evidence>
<gene>
    <name evidence="2" type="ORF">IFM89_025632</name>
</gene>
<protein>
    <recommendedName>
        <fullName evidence="1">KIB1-4 beta-propeller domain-containing protein</fullName>
    </recommendedName>
</protein>
<keyword evidence="3" id="KW-1185">Reference proteome</keyword>
<proteinExistence type="predicted"/>
<feature type="domain" description="KIB1-4 beta-propeller" evidence="1">
    <location>
        <begin position="2"/>
        <end position="145"/>
    </location>
</feature>
<dbReference type="EMBL" id="JADFTS010000008">
    <property type="protein sequence ID" value="KAF9593847.1"/>
    <property type="molecule type" value="Genomic_DNA"/>
</dbReference>
<evidence type="ECO:0000313" key="2">
    <source>
        <dbReference type="EMBL" id="KAF9593847.1"/>
    </source>
</evidence>
<organism evidence="2 3">
    <name type="scientific">Coptis chinensis</name>
    <dbReference type="NCBI Taxonomy" id="261450"/>
    <lineage>
        <taxon>Eukaryota</taxon>
        <taxon>Viridiplantae</taxon>
        <taxon>Streptophyta</taxon>
        <taxon>Embryophyta</taxon>
        <taxon>Tracheophyta</taxon>
        <taxon>Spermatophyta</taxon>
        <taxon>Magnoliopsida</taxon>
        <taxon>Ranunculales</taxon>
        <taxon>Ranunculaceae</taxon>
        <taxon>Coptidoideae</taxon>
        <taxon>Coptis</taxon>
    </lineage>
</organism>